<organism evidence="4 5">
    <name type="scientific">Candidatus Akkermansia intestinigallinarum</name>
    <dbReference type="NCBI Taxonomy" id="2838431"/>
    <lineage>
        <taxon>Bacteria</taxon>
        <taxon>Pseudomonadati</taxon>
        <taxon>Verrucomicrobiota</taxon>
        <taxon>Verrucomicrobiia</taxon>
        <taxon>Verrucomicrobiales</taxon>
        <taxon>Akkermansiaceae</taxon>
        <taxon>Akkermansia</taxon>
    </lineage>
</organism>
<proteinExistence type="predicted"/>
<feature type="region of interest" description="Disordered" evidence="2">
    <location>
        <begin position="123"/>
        <end position="142"/>
    </location>
</feature>
<dbReference type="InterPro" id="IPR036876">
    <property type="entry name" value="UVR_dom_sf"/>
</dbReference>
<dbReference type="InterPro" id="IPR025542">
    <property type="entry name" value="YacH"/>
</dbReference>
<reference evidence="4" key="2">
    <citation type="submission" date="2021-04" db="EMBL/GenBank/DDBJ databases">
        <authorList>
            <person name="Gilroy R."/>
        </authorList>
    </citation>
    <scope>NUCLEOTIDE SEQUENCE</scope>
    <source>
        <strain evidence="4">14975</strain>
    </source>
</reference>
<evidence type="ECO:0000313" key="4">
    <source>
        <dbReference type="EMBL" id="HIX19627.1"/>
    </source>
</evidence>
<comment type="caution">
    <text evidence="4">The sequence shown here is derived from an EMBL/GenBank/DDBJ whole genome shotgun (WGS) entry which is preliminary data.</text>
</comment>
<evidence type="ECO:0000313" key="5">
    <source>
        <dbReference type="Proteomes" id="UP000823964"/>
    </source>
</evidence>
<dbReference type="GO" id="GO:0046870">
    <property type="term" value="F:cadmium ion binding"/>
    <property type="evidence" value="ECO:0007669"/>
    <property type="project" value="TreeGrafter"/>
</dbReference>
<dbReference type="PANTHER" id="PTHR38430">
    <property type="entry name" value="PROTEIN-ARGININE KINASE ACTIVATOR PROTEIN"/>
    <property type="match status" value="1"/>
</dbReference>
<gene>
    <name evidence="4" type="ORF">H9862_03380</name>
</gene>
<dbReference type="PIRSF" id="PIRSF015034">
    <property type="entry name" value="YacH"/>
    <property type="match status" value="1"/>
</dbReference>
<evidence type="ECO:0000259" key="3">
    <source>
        <dbReference type="PROSITE" id="PS50151"/>
    </source>
</evidence>
<evidence type="ECO:0000256" key="1">
    <source>
        <dbReference type="ARBA" id="ARBA00023236"/>
    </source>
</evidence>
<protein>
    <submittedName>
        <fullName evidence="4">UvrB/UvrC motif-containing protein</fullName>
    </submittedName>
</protein>
<dbReference type="EMBL" id="DXFQ01000055">
    <property type="protein sequence ID" value="HIX19627.1"/>
    <property type="molecule type" value="Genomic_DNA"/>
</dbReference>
<sequence>MKKCQICGKPATMFLTQIINGEVTELAFCEECAKARGLFDPQALSFAEKFFPEKFQERVGNLLKELNIGASPSRQHGDAESKGNLLTECPVCHFTLDDYRRSEHLGCPDCYRVFAREIFSDAETQEAGSEEPAPNGASPALTRKQIEAELSRAIEREDYETAARLRDQLKNLD</sequence>
<dbReference type="GO" id="GO:0009432">
    <property type="term" value="P:SOS response"/>
    <property type="evidence" value="ECO:0007669"/>
    <property type="project" value="UniProtKB-KW"/>
</dbReference>
<feature type="domain" description="UVR" evidence="3">
    <location>
        <begin position="140"/>
        <end position="173"/>
    </location>
</feature>
<dbReference type="PANTHER" id="PTHR38430:SF1">
    <property type="entry name" value="PROTEIN-ARGININE KINASE ACTIVATOR PROTEIN"/>
    <property type="match status" value="1"/>
</dbReference>
<keyword evidence="1" id="KW-0742">SOS response</keyword>
<dbReference type="Proteomes" id="UP000823964">
    <property type="component" value="Unassembled WGS sequence"/>
</dbReference>
<name>A0A9D2AH00_9BACT</name>
<dbReference type="InterPro" id="IPR001943">
    <property type="entry name" value="UVR_dom"/>
</dbReference>
<dbReference type="GO" id="GO:0008270">
    <property type="term" value="F:zinc ion binding"/>
    <property type="evidence" value="ECO:0007669"/>
    <property type="project" value="TreeGrafter"/>
</dbReference>
<reference evidence="4" key="1">
    <citation type="journal article" date="2021" name="PeerJ">
        <title>Extensive microbial diversity within the chicken gut microbiome revealed by metagenomics and culture.</title>
        <authorList>
            <person name="Gilroy R."/>
            <person name="Ravi A."/>
            <person name="Getino M."/>
            <person name="Pursley I."/>
            <person name="Horton D.L."/>
            <person name="Alikhan N.F."/>
            <person name="Baker D."/>
            <person name="Gharbi K."/>
            <person name="Hall N."/>
            <person name="Watson M."/>
            <person name="Adriaenssens E.M."/>
            <person name="Foster-Nyarko E."/>
            <person name="Jarju S."/>
            <person name="Secka A."/>
            <person name="Antonio M."/>
            <person name="Oren A."/>
            <person name="Chaudhuri R.R."/>
            <person name="La Ragione R."/>
            <person name="Hildebrand F."/>
            <person name="Pallen M.J."/>
        </authorList>
    </citation>
    <scope>NUCLEOTIDE SEQUENCE</scope>
    <source>
        <strain evidence="4">14975</strain>
    </source>
</reference>
<evidence type="ECO:0000256" key="2">
    <source>
        <dbReference type="SAM" id="MobiDB-lite"/>
    </source>
</evidence>
<dbReference type="Pfam" id="PF02151">
    <property type="entry name" value="UVR"/>
    <property type="match status" value="1"/>
</dbReference>
<dbReference type="SUPFAM" id="SSF46600">
    <property type="entry name" value="C-terminal UvrC-binding domain of UvrB"/>
    <property type="match status" value="1"/>
</dbReference>
<dbReference type="AlphaFoldDB" id="A0A9D2AH00"/>
<dbReference type="GO" id="GO:0005507">
    <property type="term" value="F:copper ion binding"/>
    <property type="evidence" value="ECO:0007669"/>
    <property type="project" value="TreeGrafter"/>
</dbReference>
<accession>A0A9D2AH00</accession>
<dbReference type="GO" id="GO:1990169">
    <property type="term" value="P:stress response to copper ion"/>
    <property type="evidence" value="ECO:0007669"/>
    <property type="project" value="TreeGrafter"/>
</dbReference>
<keyword evidence="1" id="KW-0227">DNA damage</keyword>
<dbReference type="GO" id="GO:1990170">
    <property type="term" value="P:stress response to cadmium ion"/>
    <property type="evidence" value="ECO:0007669"/>
    <property type="project" value="TreeGrafter"/>
</dbReference>
<dbReference type="GO" id="GO:0050897">
    <property type="term" value="F:cobalt ion binding"/>
    <property type="evidence" value="ECO:0007669"/>
    <property type="project" value="TreeGrafter"/>
</dbReference>
<dbReference type="PROSITE" id="PS50151">
    <property type="entry name" value="UVR"/>
    <property type="match status" value="1"/>
</dbReference>